<evidence type="ECO:0000313" key="1">
    <source>
        <dbReference type="EMBL" id="EGQ17019.1"/>
    </source>
</evidence>
<dbReference type="HOGENOM" id="CLU_3203625_0_0_10"/>
<dbReference type="Proteomes" id="UP000004123">
    <property type="component" value="Unassembled WGS sequence"/>
</dbReference>
<comment type="caution">
    <text evidence="1">The sequence shown here is derived from an EMBL/GenBank/DDBJ whole genome shotgun (WGS) entry which is preliminary data.</text>
</comment>
<proteinExistence type="predicted"/>
<evidence type="ECO:0000313" key="2">
    <source>
        <dbReference type="Proteomes" id="UP000004123"/>
    </source>
</evidence>
<dbReference type="EMBL" id="AFPY01000087">
    <property type="protein sequence ID" value="EGQ17019.1"/>
    <property type="molecule type" value="Genomic_DNA"/>
</dbReference>
<gene>
    <name evidence="1" type="ORF">HMPREF9144_1534</name>
</gene>
<protein>
    <submittedName>
        <fullName evidence="1">Uncharacterized protein</fullName>
    </submittedName>
</protein>
<accession>F9DIP4</accession>
<dbReference type="STRING" id="997353.HMPREF9144_1534"/>
<reference evidence="1 2" key="1">
    <citation type="submission" date="2011-04" db="EMBL/GenBank/DDBJ databases">
        <authorList>
            <person name="Muzny D."/>
            <person name="Qin X."/>
            <person name="Deng J."/>
            <person name="Jiang H."/>
            <person name="Liu Y."/>
            <person name="Qu J."/>
            <person name="Song X.-Z."/>
            <person name="Zhang L."/>
            <person name="Thornton R."/>
            <person name="Coyle M."/>
            <person name="Francisco L."/>
            <person name="Jackson L."/>
            <person name="Javaid M."/>
            <person name="Korchina V."/>
            <person name="Kovar C."/>
            <person name="Mata R."/>
            <person name="Mathew T."/>
            <person name="Ngo R."/>
            <person name="Nguyen L."/>
            <person name="Nguyen N."/>
            <person name="Okwuonu G."/>
            <person name="Ongeri F."/>
            <person name="Pham C."/>
            <person name="Simmons D."/>
            <person name="Wilczek-Boney K."/>
            <person name="Hale W."/>
            <person name="Jakkamsetti A."/>
            <person name="Pham P."/>
            <person name="Ruth R."/>
            <person name="San Lucas F."/>
            <person name="Warren J."/>
            <person name="Zhang J."/>
            <person name="Zhao Z."/>
            <person name="Zhou C."/>
            <person name="Zhu D."/>
            <person name="Lee S."/>
            <person name="Bess C."/>
            <person name="Blankenburg K."/>
            <person name="Forbes L."/>
            <person name="Fu Q."/>
            <person name="Gubbala S."/>
            <person name="Hirani K."/>
            <person name="Jayaseelan J.C."/>
            <person name="Lara F."/>
            <person name="Munidasa M."/>
            <person name="Palculict T."/>
            <person name="Patil S."/>
            <person name="Pu L.-L."/>
            <person name="Saada N."/>
            <person name="Tang L."/>
            <person name="Weissenberger G."/>
            <person name="Zhu Y."/>
            <person name="Hemphill L."/>
            <person name="Shang Y."/>
            <person name="Youmans B."/>
            <person name="Ayvaz T."/>
            <person name="Ross M."/>
            <person name="Santibanez J."/>
            <person name="Aqrawi P."/>
            <person name="Gross S."/>
            <person name="Joshi V."/>
            <person name="Fowler G."/>
            <person name="Nazareth L."/>
            <person name="Reid J."/>
            <person name="Worley K."/>
            <person name="Petrosino J."/>
            <person name="Highlander S."/>
            <person name="Gibbs R."/>
        </authorList>
    </citation>
    <scope>NUCLEOTIDE SEQUENCE [LARGE SCALE GENOMIC DNA]</scope>
    <source>
        <strain evidence="1 2">ATCC 700821</strain>
    </source>
</reference>
<dbReference type="AlphaFoldDB" id="F9DIP4"/>
<organism evidence="1 2">
    <name type="scientific">Prevotella pallens ATCC 700821</name>
    <dbReference type="NCBI Taxonomy" id="997353"/>
    <lineage>
        <taxon>Bacteria</taxon>
        <taxon>Pseudomonadati</taxon>
        <taxon>Bacteroidota</taxon>
        <taxon>Bacteroidia</taxon>
        <taxon>Bacteroidales</taxon>
        <taxon>Prevotellaceae</taxon>
        <taxon>Prevotella</taxon>
    </lineage>
</organism>
<sequence length="45" mass="5595">MEKIINQVEYFIILHFYFHINSLWQANKLFYLLIQQKYSNFAPLN</sequence>
<name>F9DIP4_9BACT</name>